<protein>
    <recommendedName>
        <fullName evidence="3">SPRY domain-containing protein</fullName>
    </recommendedName>
</protein>
<sequence>MLNDLEQMRLPLNFEQLIGDSDATRYSQPEDKSIVSLRSIGGGGADHATAISNQEMRADRHYVKVHIAEEGRSIFESPIYVELGVIRKCCFANWNDEDKDERDDWNGDEWEGMEPARVVDDLELGMLLDLVGCGTLSVFKDGRKLGLMKKGLAGTYCWFIYQCLDHTEVVRWIHARDPGSVEALCGGLRVIGRGLRLPIGWSLEAVFEDNPG</sequence>
<dbReference type="OrthoDB" id="5951542at2759"/>
<dbReference type="Proteomes" id="UP000266841">
    <property type="component" value="Unassembled WGS sequence"/>
</dbReference>
<keyword evidence="2" id="KW-1185">Reference proteome</keyword>
<comment type="caution">
    <text evidence="1">The sequence shown here is derived from an EMBL/GenBank/DDBJ whole genome shotgun (WGS) entry which is preliminary data.</text>
</comment>
<dbReference type="AlphaFoldDB" id="K0RI39"/>
<evidence type="ECO:0000313" key="1">
    <source>
        <dbReference type="EMBL" id="EJK53383.1"/>
    </source>
</evidence>
<evidence type="ECO:0008006" key="3">
    <source>
        <dbReference type="Google" id="ProtNLM"/>
    </source>
</evidence>
<dbReference type="EMBL" id="AGNL01037881">
    <property type="protein sequence ID" value="EJK53383.1"/>
    <property type="molecule type" value="Genomic_DNA"/>
</dbReference>
<proteinExistence type="predicted"/>
<gene>
    <name evidence="1" type="ORF">THAOC_27195</name>
</gene>
<evidence type="ECO:0000313" key="2">
    <source>
        <dbReference type="Proteomes" id="UP000266841"/>
    </source>
</evidence>
<name>K0RI39_THAOC</name>
<accession>K0RI39</accession>
<reference evidence="1 2" key="1">
    <citation type="journal article" date="2012" name="Genome Biol.">
        <title>Genome and low-iron response of an oceanic diatom adapted to chronic iron limitation.</title>
        <authorList>
            <person name="Lommer M."/>
            <person name="Specht M."/>
            <person name="Roy A.S."/>
            <person name="Kraemer L."/>
            <person name="Andreson R."/>
            <person name="Gutowska M.A."/>
            <person name="Wolf J."/>
            <person name="Bergner S.V."/>
            <person name="Schilhabel M.B."/>
            <person name="Klostermeier U.C."/>
            <person name="Beiko R.G."/>
            <person name="Rosenstiel P."/>
            <person name="Hippler M."/>
            <person name="Laroche J."/>
        </authorList>
    </citation>
    <scope>NUCLEOTIDE SEQUENCE [LARGE SCALE GENOMIC DNA]</scope>
    <source>
        <strain evidence="1 2">CCMP1005</strain>
    </source>
</reference>
<organism evidence="1 2">
    <name type="scientific">Thalassiosira oceanica</name>
    <name type="common">Marine diatom</name>
    <dbReference type="NCBI Taxonomy" id="159749"/>
    <lineage>
        <taxon>Eukaryota</taxon>
        <taxon>Sar</taxon>
        <taxon>Stramenopiles</taxon>
        <taxon>Ochrophyta</taxon>
        <taxon>Bacillariophyta</taxon>
        <taxon>Coscinodiscophyceae</taxon>
        <taxon>Thalassiosirophycidae</taxon>
        <taxon>Thalassiosirales</taxon>
        <taxon>Thalassiosiraceae</taxon>
        <taxon>Thalassiosira</taxon>
    </lineage>
</organism>